<evidence type="ECO:0000313" key="3">
    <source>
        <dbReference type="Proteomes" id="UP000236621"/>
    </source>
</evidence>
<dbReference type="Proteomes" id="UP000236621">
    <property type="component" value="Unassembled WGS sequence"/>
</dbReference>
<proteinExistence type="predicted"/>
<gene>
    <name evidence="2" type="ORF">TCAP_03015</name>
</gene>
<comment type="caution">
    <text evidence="2">The sequence shown here is derived from an EMBL/GenBank/DDBJ whole genome shotgun (WGS) entry which is preliminary data.</text>
</comment>
<organism evidence="2 3">
    <name type="scientific">Tolypocladium capitatum</name>
    <dbReference type="NCBI Taxonomy" id="45235"/>
    <lineage>
        <taxon>Eukaryota</taxon>
        <taxon>Fungi</taxon>
        <taxon>Dikarya</taxon>
        <taxon>Ascomycota</taxon>
        <taxon>Pezizomycotina</taxon>
        <taxon>Sordariomycetes</taxon>
        <taxon>Hypocreomycetidae</taxon>
        <taxon>Hypocreales</taxon>
        <taxon>Ophiocordycipitaceae</taxon>
        <taxon>Tolypocladium</taxon>
    </lineage>
</organism>
<dbReference type="EMBL" id="NRSZ01000465">
    <property type="protein sequence ID" value="PNY27062.1"/>
    <property type="molecule type" value="Genomic_DNA"/>
</dbReference>
<evidence type="ECO:0000313" key="2">
    <source>
        <dbReference type="EMBL" id="PNY27062.1"/>
    </source>
</evidence>
<feature type="region of interest" description="Disordered" evidence="1">
    <location>
        <begin position="106"/>
        <end position="206"/>
    </location>
</feature>
<feature type="compositionally biased region" description="Low complexity" evidence="1">
    <location>
        <begin position="278"/>
        <end position="313"/>
    </location>
</feature>
<dbReference type="AlphaFoldDB" id="A0A2K3QHN5"/>
<feature type="region of interest" description="Disordered" evidence="1">
    <location>
        <begin position="278"/>
        <end position="328"/>
    </location>
</feature>
<sequence length="441" mass="46434">MTLSLRPLPTTLADIYAMAPSTPAGIIYQALIQSNCQTFLGSDVDVDVVSQLDAAGTTWKVHVLKTEGGKRAAVLSGSAASLQGAFEDLHRKSAQAVDQYVSSNGFDAVPPEPLSLSLSSFTRRQSGRKGRGEGKGASSSSSPSPSSKFRPGSPASVRSVRTSSSSTGSEASGSESDDDGSLKAPSAGRKAPPPPQPQPSRRGKANKLPIIEVRDHGFATCRPLTLGGPGAHVHMPMPMPMPRPNAAVRPSPGPVPIRPPPTTYPGGWPVHGIAKTNWSMNNANTNNNRSRPPSMLAPGQQQQHPPPASGSGPTIHRPQPMPQPPATTAFKGSVMLTIHWAGHGEATFLDQCELGAAAIRNKVIDLLATRHAAFRSAPPWQRTPEALGNMDIEVRRVRVDQQTYFVGGGMQDDLSLLVSAGPAPRVVQVFVGVDDDGIIDD</sequence>
<evidence type="ECO:0000256" key="1">
    <source>
        <dbReference type="SAM" id="MobiDB-lite"/>
    </source>
</evidence>
<accession>A0A2K3QHN5</accession>
<reference evidence="2 3" key="1">
    <citation type="submission" date="2017-08" db="EMBL/GenBank/DDBJ databases">
        <title>Harnessing the power of phylogenomics to disentangle the directionality and signatures of interkingdom host jumping in the parasitic fungal genus Tolypocladium.</title>
        <authorList>
            <person name="Quandt C.A."/>
            <person name="Patterson W."/>
            <person name="Spatafora J.W."/>
        </authorList>
    </citation>
    <scope>NUCLEOTIDE SEQUENCE [LARGE SCALE GENOMIC DNA]</scope>
    <source>
        <strain evidence="2 3">CBS 113982</strain>
    </source>
</reference>
<feature type="compositionally biased region" description="Low complexity" evidence="1">
    <location>
        <begin position="136"/>
        <end position="174"/>
    </location>
</feature>
<dbReference type="STRING" id="45235.A0A2K3QHN5"/>
<dbReference type="OrthoDB" id="5148182at2759"/>
<keyword evidence="3" id="KW-1185">Reference proteome</keyword>
<protein>
    <submittedName>
        <fullName evidence="2">Uncharacterized protein</fullName>
    </submittedName>
</protein>
<name>A0A2K3QHN5_9HYPO</name>